<evidence type="ECO:0000256" key="2">
    <source>
        <dbReference type="ARBA" id="ARBA00022598"/>
    </source>
</evidence>
<dbReference type="InterPro" id="IPR017958">
    <property type="entry name" value="Gln-tRNA_amidoTrfase_suB_CS"/>
</dbReference>
<dbReference type="GO" id="GO:0070681">
    <property type="term" value="P:glutaminyl-tRNAGln biosynthesis via transamidation"/>
    <property type="evidence" value="ECO:0007669"/>
    <property type="project" value="UniProtKB-UniRule"/>
</dbReference>
<dbReference type="InterPro" id="IPR023168">
    <property type="entry name" value="GatB_Yqey_C_2"/>
</dbReference>
<comment type="function">
    <text evidence="9">Allows the formation of correctly charged Gln-tRNA(Gln) through the transamidation of misacylated Glu-tRNA(Gln) in chloroplasts and mitochondria. The reaction takes place in the presence of glutamine and ATP through an activated gamma-phospho-Glu-tRNA(Gln).</text>
</comment>
<dbReference type="EMBL" id="HBFA01030714">
    <property type="protein sequence ID" value="CAD8681454.1"/>
    <property type="molecule type" value="Transcribed_RNA"/>
</dbReference>
<dbReference type="GO" id="GO:0009507">
    <property type="term" value="C:chloroplast"/>
    <property type="evidence" value="ECO:0007669"/>
    <property type="project" value="UniProtKB-SubCell"/>
</dbReference>
<comment type="subcellular location">
    <subcellularLocation>
        <location evidence="9">Mitochondrion</location>
    </subcellularLocation>
    <subcellularLocation>
        <location evidence="9">Plastid</location>
        <location evidence="9">Chloroplast</location>
    </subcellularLocation>
</comment>
<evidence type="ECO:0000259" key="10">
    <source>
        <dbReference type="SMART" id="SM00845"/>
    </source>
</evidence>
<dbReference type="InterPro" id="IPR004413">
    <property type="entry name" value="GatB"/>
</dbReference>
<evidence type="ECO:0000256" key="5">
    <source>
        <dbReference type="ARBA" id="ARBA00022917"/>
    </source>
</evidence>
<organism evidence="11">
    <name type="scientific">Pyramimonas obovata</name>
    <dbReference type="NCBI Taxonomy" id="1411642"/>
    <lineage>
        <taxon>Eukaryota</taxon>
        <taxon>Viridiplantae</taxon>
        <taxon>Chlorophyta</taxon>
        <taxon>Pyramimonadophyceae</taxon>
        <taxon>Pyramimonadales</taxon>
        <taxon>Pyramimonadaceae</taxon>
        <taxon>Pyramimonas</taxon>
        <taxon>Pyramimonas incertae sedis</taxon>
    </lineage>
</organism>
<dbReference type="NCBIfam" id="TIGR00133">
    <property type="entry name" value="gatB"/>
    <property type="match status" value="1"/>
</dbReference>
<keyword evidence="3 9" id="KW-0547">Nucleotide-binding</keyword>
<dbReference type="GO" id="GO:0005739">
    <property type="term" value="C:mitochondrion"/>
    <property type="evidence" value="ECO:0007669"/>
    <property type="project" value="UniProtKB-SubCell"/>
</dbReference>
<evidence type="ECO:0000256" key="1">
    <source>
        <dbReference type="ARBA" id="ARBA00005306"/>
    </source>
</evidence>
<keyword evidence="9" id="KW-0150">Chloroplast</keyword>
<dbReference type="NCBIfam" id="NF004014">
    <property type="entry name" value="PRK05477.1-4"/>
    <property type="match status" value="1"/>
</dbReference>
<keyword evidence="6 9" id="KW-0496">Mitochondrion</keyword>
<accession>A0A7S0RMA0</accession>
<reference evidence="11" key="1">
    <citation type="submission" date="2021-01" db="EMBL/GenBank/DDBJ databases">
        <authorList>
            <person name="Corre E."/>
            <person name="Pelletier E."/>
            <person name="Niang G."/>
            <person name="Scheremetjew M."/>
            <person name="Finn R."/>
            <person name="Kale V."/>
            <person name="Holt S."/>
            <person name="Cochrane G."/>
            <person name="Meng A."/>
            <person name="Brown T."/>
            <person name="Cohen L."/>
        </authorList>
    </citation>
    <scope>NUCLEOTIDE SEQUENCE</scope>
    <source>
        <strain evidence="11">CCMP722</strain>
    </source>
</reference>
<dbReference type="FunFam" id="1.10.10.410:FF:000001">
    <property type="entry name" value="Aspartyl/glutamyl-tRNA(Asn/Gln) amidotransferase subunit B"/>
    <property type="match status" value="1"/>
</dbReference>
<proteinExistence type="inferred from homology"/>
<dbReference type="SMART" id="SM00845">
    <property type="entry name" value="GatB_Yqey"/>
    <property type="match status" value="1"/>
</dbReference>
<comment type="catalytic activity">
    <reaction evidence="8 9">
        <text>L-glutamyl-tRNA(Gln) + L-glutamine + ATP + H2O = L-glutaminyl-tRNA(Gln) + L-glutamate + ADP + phosphate + H(+)</text>
        <dbReference type="Rhea" id="RHEA:17521"/>
        <dbReference type="Rhea" id="RHEA-COMP:9681"/>
        <dbReference type="Rhea" id="RHEA-COMP:9684"/>
        <dbReference type="ChEBI" id="CHEBI:15377"/>
        <dbReference type="ChEBI" id="CHEBI:15378"/>
        <dbReference type="ChEBI" id="CHEBI:29985"/>
        <dbReference type="ChEBI" id="CHEBI:30616"/>
        <dbReference type="ChEBI" id="CHEBI:43474"/>
        <dbReference type="ChEBI" id="CHEBI:58359"/>
        <dbReference type="ChEBI" id="CHEBI:78520"/>
        <dbReference type="ChEBI" id="CHEBI:78521"/>
        <dbReference type="ChEBI" id="CHEBI:456216"/>
    </reaction>
</comment>
<evidence type="ECO:0000256" key="6">
    <source>
        <dbReference type="ARBA" id="ARBA00023128"/>
    </source>
</evidence>
<dbReference type="NCBIfam" id="NF004012">
    <property type="entry name" value="PRK05477.1-2"/>
    <property type="match status" value="1"/>
</dbReference>
<sequence length="587" mass="63894">MLAVNTANRTPAVSGRACTHTKGSTNVATLPARRKPVVACTSVRCGSGKHAHPFATQGKPQQPNSQGAVHAFARSRGAMAETNHGKRRVEVQAATAADPVETESEFETIVGIEVHVQLDTATKAFCSCKSEYGSEPNTNICPVCMGHPGTLPVLNAEVVKKSVRMGKAMNCKIAPQSKFDRKQYFYPDLPKGYQVSQYDIPIAEHGKVTVVIPPEFGGGYSKEIGITRAHMEEDAGKLSHVEKDGESYSLVDYNRAGVPLLEIVSEPDMRSGREAAEYAAEIQRIARFLGISNGNMAEGSLRCDVNVSVRPRGREAFGTKVEVKNMNSFSAIAKAVEYETERQTALIREGKESEIVQETRLWDESLLKTFAMRKKEGQADYRYFPEPDLPPVKVSPEFIEEVCATSPPLPAEKRAEYLALGLPMQDVLVLADSRDVSTFFDETITNGAAAKAACNWIMGDILGYLKVQKKTINEVALSPKALAELLSLIADDTISGKIGKELLPDLLEKGGSPAEMVKERGLVQISDTSALEAIIDAVIEANPKQYEQYKGGKTKLKGFFVGQVMKESKGQANPKMLNGLIQKKLDA</sequence>
<evidence type="ECO:0000256" key="8">
    <source>
        <dbReference type="ARBA" id="ARBA00047913"/>
    </source>
</evidence>
<evidence type="ECO:0000313" key="11">
    <source>
        <dbReference type="EMBL" id="CAD8681454.1"/>
    </source>
</evidence>
<protein>
    <recommendedName>
        <fullName evidence="9">Glutamyl-tRNA(Gln) amidotransferase subunit B, chloroplastic/mitochondrial</fullName>
        <shortName evidence="9">Glu-AdT subunit B</shortName>
        <ecNumber evidence="9">6.3.5.-</ecNumber>
    </recommendedName>
</protein>
<keyword evidence="9" id="KW-0934">Plastid</keyword>
<evidence type="ECO:0000256" key="4">
    <source>
        <dbReference type="ARBA" id="ARBA00022840"/>
    </source>
</evidence>
<dbReference type="PANTHER" id="PTHR11659">
    <property type="entry name" value="GLUTAMYL-TRNA GLN AMIDOTRANSFERASE SUBUNIT B MITOCHONDRIAL AND PROKARYOTIC PET112-RELATED"/>
    <property type="match status" value="1"/>
</dbReference>
<dbReference type="SUPFAM" id="SSF55931">
    <property type="entry name" value="Glutamine synthetase/guanido kinase"/>
    <property type="match status" value="1"/>
</dbReference>
<dbReference type="AlphaFoldDB" id="A0A7S0RMA0"/>
<keyword evidence="4 9" id="KW-0067">ATP-binding</keyword>
<keyword evidence="2 9" id="KW-0436">Ligase</keyword>
<evidence type="ECO:0000256" key="7">
    <source>
        <dbReference type="ARBA" id="ARBA00047380"/>
    </source>
</evidence>
<keyword evidence="5 9" id="KW-0648">Protein biosynthesis</keyword>
<dbReference type="InterPro" id="IPR017959">
    <property type="entry name" value="Asn/Gln-tRNA_amidoTrfase_suB/E"/>
</dbReference>
<dbReference type="Pfam" id="PF02637">
    <property type="entry name" value="GatB_Yqey"/>
    <property type="match status" value="1"/>
</dbReference>
<evidence type="ECO:0000256" key="9">
    <source>
        <dbReference type="HAMAP-Rule" id="MF_03147"/>
    </source>
</evidence>
<dbReference type="PANTHER" id="PTHR11659:SF0">
    <property type="entry name" value="GLUTAMYL-TRNA(GLN) AMIDOTRANSFERASE SUBUNIT B, MITOCHONDRIAL"/>
    <property type="match status" value="1"/>
</dbReference>
<feature type="domain" description="Asn/Gln amidotransferase" evidence="10">
    <location>
        <begin position="438"/>
        <end position="585"/>
    </location>
</feature>
<dbReference type="HAMAP" id="MF_00121">
    <property type="entry name" value="GatB"/>
    <property type="match status" value="1"/>
</dbReference>
<evidence type="ECO:0000256" key="3">
    <source>
        <dbReference type="ARBA" id="ARBA00022741"/>
    </source>
</evidence>
<dbReference type="InterPro" id="IPR006075">
    <property type="entry name" value="Asn/Gln-tRNA_Trfase_suB/E_cat"/>
</dbReference>
<dbReference type="InterPro" id="IPR014746">
    <property type="entry name" value="Gln_synth/guanido_kin_cat_dom"/>
</dbReference>
<dbReference type="GO" id="GO:0005524">
    <property type="term" value="F:ATP binding"/>
    <property type="evidence" value="ECO:0007669"/>
    <property type="project" value="UniProtKB-KW"/>
</dbReference>
<dbReference type="Gene3D" id="1.10.10.410">
    <property type="match status" value="1"/>
</dbReference>
<dbReference type="Pfam" id="PF02934">
    <property type="entry name" value="GatB_N"/>
    <property type="match status" value="1"/>
</dbReference>
<dbReference type="GO" id="GO:0030956">
    <property type="term" value="C:glutamyl-tRNA(Gln) amidotransferase complex"/>
    <property type="evidence" value="ECO:0007669"/>
    <property type="project" value="UniProtKB-UniRule"/>
</dbReference>
<dbReference type="SUPFAM" id="SSF89095">
    <property type="entry name" value="GatB/YqeY motif"/>
    <property type="match status" value="1"/>
</dbReference>
<dbReference type="GO" id="GO:0032543">
    <property type="term" value="P:mitochondrial translation"/>
    <property type="evidence" value="ECO:0007669"/>
    <property type="project" value="UniProtKB-UniRule"/>
</dbReference>
<name>A0A7S0RMA0_9CHLO</name>
<comment type="subunit">
    <text evidence="9">Subunit of the heterotrimeric GatCAB amidotransferase (AdT) complex, composed of A, B and C subunits.</text>
</comment>
<comment type="similarity">
    <text evidence="1 9">Belongs to the GatB/GatE family. GatB subfamily.</text>
</comment>
<gene>
    <name evidence="9" type="primary">GATB</name>
    <name evidence="11" type="ORF">POBO1169_LOCUS15478</name>
</gene>
<dbReference type="InterPro" id="IPR018027">
    <property type="entry name" value="Asn/Gln_amidotransferase"/>
</dbReference>
<dbReference type="GO" id="GO:0050567">
    <property type="term" value="F:glutaminyl-tRNA synthase (glutamine-hydrolyzing) activity"/>
    <property type="evidence" value="ECO:0007669"/>
    <property type="project" value="UniProtKB-UniRule"/>
</dbReference>
<dbReference type="EC" id="6.3.5.-" evidence="9"/>
<comment type="catalytic activity">
    <reaction evidence="7">
        <text>L-aspartyl-tRNA(Asn) + L-glutamine + ATP + H2O = L-asparaginyl-tRNA(Asn) + L-glutamate + ADP + phosphate + 2 H(+)</text>
        <dbReference type="Rhea" id="RHEA:14513"/>
        <dbReference type="Rhea" id="RHEA-COMP:9674"/>
        <dbReference type="Rhea" id="RHEA-COMP:9677"/>
        <dbReference type="ChEBI" id="CHEBI:15377"/>
        <dbReference type="ChEBI" id="CHEBI:15378"/>
        <dbReference type="ChEBI" id="CHEBI:29985"/>
        <dbReference type="ChEBI" id="CHEBI:30616"/>
        <dbReference type="ChEBI" id="CHEBI:43474"/>
        <dbReference type="ChEBI" id="CHEBI:58359"/>
        <dbReference type="ChEBI" id="CHEBI:78515"/>
        <dbReference type="ChEBI" id="CHEBI:78516"/>
        <dbReference type="ChEBI" id="CHEBI:456216"/>
    </reaction>
</comment>
<dbReference type="PROSITE" id="PS01234">
    <property type="entry name" value="GATB"/>
    <property type="match status" value="1"/>
</dbReference>
<dbReference type="InterPro" id="IPR003789">
    <property type="entry name" value="Asn/Gln_tRNA_amidoTrase-B-like"/>
</dbReference>